<keyword evidence="3" id="KW-1185">Reference proteome</keyword>
<dbReference type="AlphaFoldDB" id="A0A2V3IXC2"/>
<accession>A0A2V3IXC2</accession>
<protein>
    <submittedName>
        <fullName evidence="2">Uncharacterized protein</fullName>
    </submittedName>
</protein>
<dbReference type="Proteomes" id="UP000247409">
    <property type="component" value="Unassembled WGS sequence"/>
</dbReference>
<evidence type="ECO:0000313" key="3">
    <source>
        <dbReference type="Proteomes" id="UP000247409"/>
    </source>
</evidence>
<evidence type="ECO:0000313" key="2">
    <source>
        <dbReference type="EMBL" id="PXF46761.1"/>
    </source>
</evidence>
<sequence>MSASNTDKEGFLSPTGVSHHASPCGNRSRKRLTRILSKVRFRDVDTSSEDENDNLSTWTGSKSLSPVGKGSTLRSGGSSGSLSGLFLMSSPTSDSRKKQSGADNRVRSPQSKQRCRHLRRRISSRRMSLGLLPPTLQSVREMSSASKSGRNSEYVYDRKNRSQEVKRSCSERYALPGLGNVMDEPKVRCSEKRKASKNLEEDWSSKPQKGSIEEIFRSSSNFSNSEADTISMKGFVQSLIALENEM</sequence>
<organism evidence="2 3">
    <name type="scientific">Gracilariopsis chorda</name>
    <dbReference type="NCBI Taxonomy" id="448386"/>
    <lineage>
        <taxon>Eukaryota</taxon>
        <taxon>Rhodophyta</taxon>
        <taxon>Florideophyceae</taxon>
        <taxon>Rhodymeniophycidae</taxon>
        <taxon>Gracilariales</taxon>
        <taxon>Gracilariaceae</taxon>
        <taxon>Gracilariopsis</taxon>
    </lineage>
</organism>
<comment type="caution">
    <text evidence="2">The sequence shown here is derived from an EMBL/GenBank/DDBJ whole genome shotgun (WGS) entry which is preliminary data.</text>
</comment>
<dbReference type="OrthoDB" id="10588223at2759"/>
<feature type="compositionally biased region" description="Polar residues" evidence="1">
    <location>
        <begin position="54"/>
        <end position="64"/>
    </location>
</feature>
<proteinExistence type="predicted"/>
<feature type="compositionally biased region" description="Low complexity" evidence="1">
    <location>
        <begin position="68"/>
        <end position="90"/>
    </location>
</feature>
<evidence type="ECO:0000256" key="1">
    <source>
        <dbReference type="SAM" id="MobiDB-lite"/>
    </source>
</evidence>
<feature type="compositionally biased region" description="Basic residues" evidence="1">
    <location>
        <begin position="113"/>
        <end position="124"/>
    </location>
</feature>
<feature type="region of interest" description="Disordered" evidence="1">
    <location>
        <begin position="1"/>
        <end position="159"/>
    </location>
</feature>
<feature type="compositionally biased region" description="Basic residues" evidence="1">
    <location>
        <begin position="27"/>
        <end position="39"/>
    </location>
</feature>
<feature type="compositionally biased region" description="Polar residues" evidence="1">
    <location>
        <begin position="135"/>
        <end position="151"/>
    </location>
</feature>
<feature type="compositionally biased region" description="Basic and acidic residues" evidence="1">
    <location>
        <begin position="1"/>
        <end position="10"/>
    </location>
</feature>
<name>A0A2V3IXC2_9FLOR</name>
<dbReference type="EMBL" id="NBIV01000033">
    <property type="protein sequence ID" value="PXF46761.1"/>
    <property type="molecule type" value="Genomic_DNA"/>
</dbReference>
<gene>
    <name evidence="2" type="ORF">BWQ96_03452</name>
</gene>
<reference evidence="2 3" key="1">
    <citation type="journal article" date="2018" name="Mol. Biol. Evol.">
        <title>Analysis of the draft genome of the red seaweed Gracilariopsis chorda provides insights into genome size evolution in Rhodophyta.</title>
        <authorList>
            <person name="Lee J."/>
            <person name="Yang E.C."/>
            <person name="Graf L."/>
            <person name="Yang J.H."/>
            <person name="Qiu H."/>
            <person name="Zel Zion U."/>
            <person name="Chan C.X."/>
            <person name="Stephens T.G."/>
            <person name="Weber A.P.M."/>
            <person name="Boo G.H."/>
            <person name="Boo S.M."/>
            <person name="Kim K.M."/>
            <person name="Shin Y."/>
            <person name="Jung M."/>
            <person name="Lee S.J."/>
            <person name="Yim H.S."/>
            <person name="Lee J.H."/>
            <person name="Bhattacharya D."/>
            <person name="Yoon H.S."/>
        </authorList>
    </citation>
    <scope>NUCLEOTIDE SEQUENCE [LARGE SCALE GENOMIC DNA]</scope>
    <source>
        <strain evidence="2 3">SKKU-2015</strain>
        <tissue evidence="2">Whole body</tissue>
    </source>
</reference>